<sequence length="1306" mass="148021">MGYFFSCRNLTEVIFCLLLMDLLSDNDDFVPPTPKNREKKLSVLAKCLESKSSFNTISKNKRSNQNGKRKKIGGISPEFKKFKDKAKQVTLFNYLKKELSPLKSENCSAVSYTHNNTAKVKLFSESECINTKNDDKLTIMKEINSNFCTVSHKNDTISKEKTALIESSIRFDTDFDIKRSDISKKSSFNCDGNSIYSENKSLKKNSFILSTGKNNAKTQLSPEMCSYSSEICNDVQNLKLDIDDLDKKISDNSLTDHVSLETHKCEEISDKTYLSSNENMNAVLEDSTSWLNDVDWKECDTFVEMGVCASKESQVHHPKASNFVENKFLFQVKEASRNDKNELHLVLRNNSGEMKTCILKGFWTDSLINIGDSVHVLKEFENNEVIVDNHSGFLVINPDFLLSSTAVVSTLFCMRKAALNHILPNWSSGNNVMMIGSLVHDIFQQAVNNNASSVKEIITILERVLKKPENLLCLSCQDTPEAEIKEKVAEYVPSISNWIKKHCSFERISSLSNLQVTHVEGIEDNVWSPKYGVKGKIDMTVKTNTCNQQTADKILPLELKTGRATYSAEHIGQINLYILMMEERNKELSEGLLLYLKDAANIKLVSADHNSRRGLIQLRNELAFYTSKWMQRSCNVNDIEHCHLPKPLNSKRNCGKCPYLLPCTVYQRALSEDKTLESDHAMHSLISSATNHLTINHLEYFVHWSNLLLLESNSAAMTDAFWTEESTSREKKSMCLSWLYLDKNVTKIENLGEISYVITFSRSSESPITSTLTSVGLKKGDYVAISKQGSINYVALTMGYLSKIEENSIEVTSDRDFPKIPQYKDCLFRIDKQISNSAAACVRNNLMHLMENENEASRLRQFIIDKQPPKFVKSLHKDVVICGRPILKELNKVQQRVVLKALMAEDYFLIKGLPGTGKTSTIVALVRLLISMGMSVLLTSYTHSAVDNILLKLKEHLSFLRIGQELRIHPSLKKYSFGNLTKDFSTVGQLKTFMKEQMVVATTCLSINHAIFKIRKFDVCIIDEASQINQIACIGPLFYAKKFILVGDDKQLPPLVINKKAREKGMEESLLQRLCNTDNYMELVIQYRMNKEIMRHCNHLTYAGALKCGSEKIAEAVLSLDTLKCIDNLTPDWVIDALQTDLKKSVIFINTDKVNICDSGNLLDKNDFEADVVLIILETLLKNKISECDVGIITPYRRQVDLIEGKLKKISVNEIEVNTVDQYQGRDKDVIIISCVKCKKSTSFCEKKGMILDDERRLNVAISRAKKKLIIIGSKSSLNIYEPFQRLIKCFTAEQIIDLLPDSFQS</sequence>
<comment type="similarity">
    <text evidence="4">Belongs to the DNA2/NAM7 helicase family.</text>
</comment>
<dbReference type="Pfam" id="PF13086">
    <property type="entry name" value="AAA_11"/>
    <property type="match status" value="2"/>
</dbReference>
<evidence type="ECO:0000256" key="12">
    <source>
        <dbReference type="ARBA" id="ARBA00022759"/>
    </source>
</evidence>
<evidence type="ECO:0000256" key="20">
    <source>
        <dbReference type="ARBA" id="ARBA00023128"/>
    </source>
</evidence>
<evidence type="ECO:0000256" key="5">
    <source>
        <dbReference type="ARBA" id="ARBA00012551"/>
    </source>
</evidence>
<dbReference type="Proteomes" id="UP001054837">
    <property type="component" value="Unassembled WGS sequence"/>
</dbReference>
<evidence type="ECO:0000256" key="23">
    <source>
        <dbReference type="ARBA" id="ARBA00023268"/>
    </source>
</evidence>
<protein>
    <recommendedName>
        <fullName evidence="6">DNA replication ATP-dependent helicase/nuclease DNA2</fullName>
        <ecNumber evidence="5">3.6.4.12</ecNumber>
    </recommendedName>
    <alternativeName>
        <fullName evidence="24">DNA replication ATP-dependent helicase-like homolog</fullName>
    </alternativeName>
</protein>
<dbReference type="EC" id="3.6.4.12" evidence="5"/>
<keyword evidence="20" id="KW-0496">Mitochondrion</keyword>
<keyword evidence="15" id="KW-0347">Helicase</keyword>
<evidence type="ECO:0000256" key="11">
    <source>
        <dbReference type="ARBA" id="ARBA00022741"/>
    </source>
</evidence>
<feature type="domain" description="DNA2/NAM7 helicase helicase" evidence="28">
    <location>
        <begin position="889"/>
        <end position="980"/>
    </location>
</feature>
<dbReference type="InterPro" id="IPR014808">
    <property type="entry name" value="DNA_replication_fac_Dna2_N"/>
</dbReference>
<keyword evidence="21" id="KW-0234">DNA repair</keyword>
<dbReference type="Pfam" id="PF13087">
    <property type="entry name" value="AAA_12"/>
    <property type="match status" value="1"/>
</dbReference>
<dbReference type="EMBL" id="BPLQ01013830">
    <property type="protein sequence ID" value="GIY75202.1"/>
    <property type="molecule type" value="Genomic_DNA"/>
</dbReference>
<evidence type="ECO:0000256" key="7">
    <source>
        <dbReference type="ARBA" id="ARBA00022485"/>
    </source>
</evidence>
<keyword evidence="10" id="KW-0479">Metal-binding</keyword>
<dbReference type="GO" id="GO:0051539">
    <property type="term" value="F:4 iron, 4 sulfur cluster binding"/>
    <property type="evidence" value="ECO:0007669"/>
    <property type="project" value="UniProtKB-KW"/>
</dbReference>
<feature type="domain" description="DNA2 rift barrel" evidence="30">
    <location>
        <begin position="728"/>
        <end position="833"/>
    </location>
</feature>
<dbReference type="Gene3D" id="3.90.320.10">
    <property type="match status" value="1"/>
</dbReference>
<keyword evidence="22" id="KW-0539">Nucleus</keyword>
<dbReference type="InterPro" id="IPR041679">
    <property type="entry name" value="DNA2/NAM7-like_C"/>
</dbReference>
<evidence type="ECO:0000256" key="24">
    <source>
        <dbReference type="ARBA" id="ARBA00032548"/>
    </source>
</evidence>
<dbReference type="GO" id="GO:0006281">
    <property type="term" value="P:DNA repair"/>
    <property type="evidence" value="ECO:0007669"/>
    <property type="project" value="UniProtKB-KW"/>
</dbReference>
<keyword evidence="23" id="KW-0511">Multifunctional enzyme</keyword>
<feature type="domain" description="DNA2/NAM7 helicase helicase" evidence="28">
    <location>
        <begin position="991"/>
        <end position="1058"/>
    </location>
</feature>
<dbReference type="Gene3D" id="3.40.50.300">
    <property type="entry name" value="P-loop containing nucleotide triphosphate hydrolases"/>
    <property type="match status" value="3"/>
</dbReference>
<accession>A0AAV4VXQ0</accession>
<evidence type="ECO:0000259" key="28">
    <source>
        <dbReference type="Pfam" id="PF13086"/>
    </source>
</evidence>
<dbReference type="Pfam" id="PF21123">
    <property type="entry name" value="Dna2_Rift"/>
    <property type="match status" value="1"/>
</dbReference>
<evidence type="ECO:0000256" key="17">
    <source>
        <dbReference type="ARBA" id="ARBA00023004"/>
    </source>
</evidence>
<keyword evidence="18" id="KW-0411">Iron-sulfur</keyword>
<dbReference type="InterPro" id="IPR027417">
    <property type="entry name" value="P-loop_NTPase"/>
</dbReference>
<evidence type="ECO:0000256" key="25">
    <source>
        <dbReference type="ARBA" id="ARBA00047995"/>
    </source>
</evidence>
<keyword evidence="8" id="KW-0235">DNA replication</keyword>
<dbReference type="InterPro" id="IPR041677">
    <property type="entry name" value="DNA2/NAM7_AAA_11"/>
</dbReference>
<keyword evidence="17" id="KW-0408">Iron</keyword>
<evidence type="ECO:0000256" key="19">
    <source>
        <dbReference type="ARBA" id="ARBA00023125"/>
    </source>
</evidence>
<comment type="cofactor">
    <cofactor evidence="1">
        <name>[4Fe-4S] cluster</name>
        <dbReference type="ChEBI" id="CHEBI:49883"/>
    </cofactor>
</comment>
<dbReference type="GO" id="GO:0006260">
    <property type="term" value="P:DNA replication"/>
    <property type="evidence" value="ECO:0007669"/>
    <property type="project" value="UniProtKB-KW"/>
</dbReference>
<keyword evidence="13" id="KW-0227">DNA damage</keyword>
<dbReference type="GO" id="GO:0004519">
    <property type="term" value="F:endonuclease activity"/>
    <property type="evidence" value="ECO:0007669"/>
    <property type="project" value="UniProtKB-KW"/>
</dbReference>
<evidence type="ECO:0000313" key="31">
    <source>
        <dbReference type="EMBL" id="GIY75202.1"/>
    </source>
</evidence>
<evidence type="ECO:0000256" key="14">
    <source>
        <dbReference type="ARBA" id="ARBA00022801"/>
    </source>
</evidence>
<evidence type="ECO:0000256" key="18">
    <source>
        <dbReference type="ARBA" id="ARBA00023014"/>
    </source>
</evidence>
<evidence type="ECO:0000256" key="16">
    <source>
        <dbReference type="ARBA" id="ARBA00022840"/>
    </source>
</evidence>
<feature type="domain" description="DNA replication factor Dna2 N-terminal" evidence="27">
    <location>
        <begin position="350"/>
        <end position="542"/>
    </location>
</feature>
<dbReference type="SUPFAM" id="SSF52540">
    <property type="entry name" value="P-loop containing nucleoside triphosphate hydrolases"/>
    <property type="match status" value="1"/>
</dbReference>
<feature type="domain" description="DNA2/NAM7 helicase-like C-terminal" evidence="29">
    <location>
        <begin position="1066"/>
        <end position="1275"/>
    </location>
</feature>
<dbReference type="GO" id="GO:0005524">
    <property type="term" value="F:ATP binding"/>
    <property type="evidence" value="ECO:0007669"/>
    <property type="project" value="UniProtKB-KW"/>
</dbReference>
<evidence type="ECO:0000313" key="32">
    <source>
        <dbReference type="Proteomes" id="UP001054837"/>
    </source>
</evidence>
<dbReference type="CDD" id="cd22318">
    <property type="entry name" value="DNA2_N-like"/>
    <property type="match status" value="1"/>
</dbReference>
<keyword evidence="32" id="KW-1185">Reference proteome</keyword>
<dbReference type="Pfam" id="PF08696">
    <property type="entry name" value="Dna2"/>
    <property type="match status" value="1"/>
</dbReference>
<dbReference type="CDD" id="cd18808">
    <property type="entry name" value="SF1_C_Upf1"/>
    <property type="match status" value="1"/>
</dbReference>
<dbReference type="PANTHER" id="PTHR43788">
    <property type="entry name" value="DNA2/NAM7 HELICASE FAMILY MEMBER"/>
    <property type="match status" value="1"/>
</dbReference>
<dbReference type="InterPro" id="IPR048459">
    <property type="entry name" value="DNA2_Rift"/>
</dbReference>
<evidence type="ECO:0000256" key="13">
    <source>
        <dbReference type="ARBA" id="ARBA00022763"/>
    </source>
</evidence>
<evidence type="ECO:0000256" key="9">
    <source>
        <dbReference type="ARBA" id="ARBA00022722"/>
    </source>
</evidence>
<comment type="caution">
    <text evidence="31">The sequence shown here is derived from an EMBL/GenBank/DDBJ whole genome shotgun (WGS) entry which is preliminary data.</text>
</comment>
<evidence type="ECO:0000256" key="6">
    <source>
        <dbReference type="ARBA" id="ARBA00021516"/>
    </source>
</evidence>
<dbReference type="GO" id="GO:0003677">
    <property type="term" value="F:DNA binding"/>
    <property type="evidence" value="ECO:0007669"/>
    <property type="project" value="UniProtKB-KW"/>
</dbReference>
<keyword evidence="16" id="KW-0067">ATP-binding</keyword>
<keyword evidence="14" id="KW-0378">Hydrolase</keyword>
<dbReference type="GO" id="GO:0017116">
    <property type="term" value="F:single-stranded DNA helicase activity"/>
    <property type="evidence" value="ECO:0007669"/>
    <property type="project" value="InterPro"/>
</dbReference>
<evidence type="ECO:0000256" key="8">
    <source>
        <dbReference type="ARBA" id="ARBA00022705"/>
    </source>
</evidence>
<dbReference type="InterPro" id="IPR011604">
    <property type="entry name" value="PDDEXK-like_dom_sf"/>
</dbReference>
<dbReference type="InterPro" id="IPR047187">
    <property type="entry name" value="SF1_C_Upf1"/>
</dbReference>
<comment type="subcellular location">
    <subcellularLocation>
        <location evidence="3">Mitochondrion</location>
    </subcellularLocation>
    <subcellularLocation>
        <location evidence="2">Nucleus</location>
    </subcellularLocation>
</comment>
<organism evidence="31 32">
    <name type="scientific">Caerostris darwini</name>
    <dbReference type="NCBI Taxonomy" id="1538125"/>
    <lineage>
        <taxon>Eukaryota</taxon>
        <taxon>Metazoa</taxon>
        <taxon>Ecdysozoa</taxon>
        <taxon>Arthropoda</taxon>
        <taxon>Chelicerata</taxon>
        <taxon>Arachnida</taxon>
        <taxon>Araneae</taxon>
        <taxon>Araneomorphae</taxon>
        <taxon>Entelegynae</taxon>
        <taxon>Araneoidea</taxon>
        <taxon>Araneidae</taxon>
        <taxon>Caerostris</taxon>
    </lineage>
</organism>
<dbReference type="InterPro" id="IPR050534">
    <property type="entry name" value="Coronavir_polyprotein_1ab"/>
</dbReference>
<keyword evidence="26" id="KW-0732">Signal</keyword>
<reference evidence="31 32" key="1">
    <citation type="submission" date="2021-06" db="EMBL/GenBank/DDBJ databases">
        <title>Caerostris darwini draft genome.</title>
        <authorList>
            <person name="Kono N."/>
            <person name="Arakawa K."/>
        </authorList>
    </citation>
    <scope>NUCLEOTIDE SEQUENCE [LARGE SCALE GENOMIC DNA]</scope>
</reference>
<gene>
    <name evidence="31" type="primary">Dna2</name>
    <name evidence="31" type="ORF">CDAR_188821</name>
</gene>
<feature type="signal peptide" evidence="26">
    <location>
        <begin position="1"/>
        <end position="24"/>
    </location>
</feature>
<comment type="catalytic activity">
    <reaction evidence="25">
        <text>ATP + H2O = ADP + phosphate + H(+)</text>
        <dbReference type="Rhea" id="RHEA:13065"/>
        <dbReference type="ChEBI" id="CHEBI:15377"/>
        <dbReference type="ChEBI" id="CHEBI:15378"/>
        <dbReference type="ChEBI" id="CHEBI:30616"/>
        <dbReference type="ChEBI" id="CHEBI:43474"/>
        <dbReference type="ChEBI" id="CHEBI:456216"/>
        <dbReference type="EC" id="3.6.4.12"/>
    </reaction>
</comment>
<keyword evidence="12" id="KW-0255">Endonuclease</keyword>
<keyword evidence="19" id="KW-0238">DNA-binding</keyword>
<dbReference type="GO" id="GO:0005634">
    <property type="term" value="C:nucleus"/>
    <property type="evidence" value="ECO:0007669"/>
    <property type="project" value="UniProtKB-SubCell"/>
</dbReference>
<proteinExistence type="inferred from homology"/>
<evidence type="ECO:0000259" key="27">
    <source>
        <dbReference type="Pfam" id="PF08696"/>
    </source>
</evidence>
<dbReference type="PANTHER" id="PTHR43788:SF8">
    <property type="entry name" value="DNA-BINDING PROTEIN SMUBP-2"/>
    <property type="match status" value="1"/>
</dbReference>
<evidence type="ECO:0000256" key="26">
    <source>
        <dbReference type="SAM" id="SignalP"/>
    </source>
</evidence>
<keyword evidence="9" id="KW-0540">Nuclease</keyword>
<dbReference type="GO" id="GO:0016787">
    <property type="term" value="F:hydrolase activity"/>
    <property type="evidence" value="ECO:0007669"/>
    <property type="project" value="UniProtKB-KW"/>
</dbReference>
<evidence type="ECO:0000256" key="1">
    <source>
        <dbReference type="ARBA" id="ARBA00001966"/>
    </source>
</evidence>
<dbReference type="CDD" id="cd18041">
    <property type="entry name" value="DEXXQc_DNA2"/>
    <property type="match status" value="1"/>
</dbReference>
<dbReference type="FunFam" id="3.40.50.300:FF:001170">
    <property type="entry name" value="DNA replication helicase Dna2"/>
    <property type="match status" value="1"/>
</dbReference>
<evidence type="ECO:0000256" key="15">
    <source>
        <dbReference type="ARBA" id="ARBA00022806"/>
    </source>
</evidence>
<evidence type="ECO:0000259" key="30">
    <source>
        <dbReference type="Pfam" id="PF21123"/>
    </source>
</evidence>
<evidence type="ECO:0000256" key="4">
    <source>
        <dbReference type="ARBA" id="ARBA00007913"/>
    </source>
</evidence>
<dbReference type="GO" id="GO:0046872">
    <property type="term" value="F:metal ion binding"/>
    <property type="evidence" value="ECO:0007669"/>
    <property type="project" value="UniProtKB-KW"/>
</dbReference>
<evidence type="ECO:0000256" key="2">
    <source>
        <dbReference type="ARBA" id="ARBA00004123"/>
    </source>
</evidence>
<dbReference type="InterPro" id="IPR026851">
    <property type="entry name" value="Dna2/JHS1_DEXXQ-box"/>
</dbReference>
<evidence type="ECO:0000259" key="29">
    <source>
        <dbReference type="Pfam" id="PF13087"/>
    </source>
</evidence>
<evidence type="ECO:0000256" key="21">
    <source>
        <dbReference type="ARBA" id="ARBA00023204"/>
    </source>
</evidence>
<dbReference type="GO" id="GO:0043139">
    <property type="term" value="F:5'-3' DNA helicase activity"/>
    <property type="evidence" value="ECO:0007669"/>
    <property type="project" value="TreeGrafter"/>
</dbReference>
<keyword evidence="7" id="KW-0004">4Fe-4S</keyword>
<evidence type="ECO:0000256" key="10">
    <source>
        <dbReference type="ARBA" id="ARBA00022723"/>
    </source>
</evidence>
<name>A0AAV4VXQ0_9ARAC</name>
<dbReference type="GO" id="GO:0005739">
    <property type="term" value="C:mitochondrion"/>
    <property type="evidence" value="ECO:0007669"/>
    <property type="project" value="UniProtKB-SubCell"/>
</dbReference>
<evidence type="ECO:0000256" key="22">
    <source>
        <dbReference type="ARBA" id="ARBA00023242"/>
    </source>
</evidence>
<keyword evidence="11" id="KW-0547">Nucleotide-binding</keyword>
<evidence type="ECO:0000256" key="3">
    <source>
        <dbReference type="ARBA" id="ARBA00004173"/>
    </source>
</evidence>
<feature type="chain" id="PRO_5043394297" description="DNA replication ATP-dependent helicase/nuclease DNA2" evidence="26">
    <location>
        <begin position="25"/>
        <end position="1306"/>
    </location>
</feature>